<evidence type="ECO:0000256" key="3">
    <source>
        <dbReference type="ARBA" id="ARBA00022475"/>
    </source>
</evidence>
<keyword evidence="14" id="KW-1185">Reference proteome</keyword>
<evidence type="ECO:0000256" key="7">
    <source>
        <dbReference type="ARBA" id="ARBA00023054"/>
    </source>
</evidence>
<name>A0A022RN37_ERYGU</name>
<evidence type="ECO:0000256" key="9">
    <source>
        <dbReference type="ARBA" id="ARBA00038080"/>
    </source>
</evidence>
<keyword evidence="4 12" id="KW-0812">Transmembrane</keyword>
<reference evidence="13 14" key="1">
    <citation type="journal article" date="2013" name="Proc. Natl. Acad. Sci. U.S.A.">
        <title>Fine-scale variation in meiotic recombination in Mimulus inferred from population shotgun sequencing.</title>
        <authorList>
            <person name="Hellsten U."/>
            <person name="Wright K.M."/>
            <person name="Jenkins J."/>
            <person name="Shu S."/>
            <person name="Yuan Y."/>
            <person name="Wessler S.R."/>
            <person name="Schmutz J."/>
            <person name="Willis J.H."/>
            <person name="Rokhsar D.S."/>
        </authorList>
    </citation>
    <scope>NUCLEOTIDE SEQUENCE [LARGE SCALE GENOMIC DNA]</scope>
    <source>
        <strain evidence="14">cv. DUN x IM62</strain>
    </source>
</reference>
<evidence type="ECO:0000313" key="14">
    <source>
        <dbReference type="Proteomes" id="UP000030748"/>
    </source>
</evidence>
<evidence type="ECO:0000256" key="8">
    <source>
        <dbReference type="ARBA" id="ARBA00023136"/>
    </source>
</evidence>
<dbReference type="STRING" id="4155.A0A022RN37"/>
<keyword evidence="7 10" id="KW-0175">Coiled coil</keyword>
<evidence type="ECO:0000256" key="1">
    <source>
        <dbReference type="ARBA" id="ARBA00004162"/>
    </source>
</evidence>
<feature type="compositionally biased region" description="Polar residues" evidence="11">
    <location>
        <begin position="1151"/>
        <end position="1161"/>
    </location>
</feature>
<organism evidence="13 14">
    <name type="scientific">Erythranthe guttata</name>
    <name type="common">Yellow monkey flower</name>
    <name type="synonym">Mimulus guttatus</name>
    <dbReference type="NCBI Taxonomy" id="4155"/>
    <lineage>
        <taxon>Eukaryota</taxon>
        <taxon>Viridiplantae</taxon>
        <taxon>Streptophyta</taxon>
        <taxon>Embryophyta</taxon>
        <taxon>Tracheophyta</taxon>
        <taxon>Spermatophyta</taxon>
        <taxon>Magnoliopsida</taxon>
        <taxon>eudicotyledons</taxon>
        <taxon>Gunneridae</taxon>
        <taxon>Pentapetalae</taxon>
        <taxon>asterids</taxon>
        <taxon>lamiids</taxon>
        <taxon>Lamiales</taxon>
        <taxon>Phrymaceae</taxon>
        <taxon>Erythranthe</taxon>
    </lineage>
</organism>
<evidence type="ECO:0000256" key="2">
    <source>
        <dbReference type="ARBA" id="ARBA00004389"/>
    </source>
</evidence>
<dbReference type="PANTHER" id="PTHR32219">
    <property type="entry name" value="RNA-BINDING PROTEIN YLMH-RELATED"/>
    <property type="match status" value="1"/>
</dbReference>
<feature type="region of interest" description="Disordered" evidence="11">
    <location>
        <begin position="24"/>
        <end position="151"/>
    </location>
</feature>
<evidence type="ECO:0000256" key="10">
    <source>
        <dbReference type="SAM" id="Coils"/>
    </source>
</evidence>
<keyword evidence="8 12" id="KW-0472">Membrane</keyword>
<feature type="region of interest" description="Disordered" evidence="11">
    <location>
        <begin position="622"/>
        <end position="648"/>
    </location>
</feature>
<dbReference type="PANTHER" id="PTHR32219:SF3">
    <property type="entry name" value="CALPONIN-LIKE DOMAIN PROTEIN"/>
    <property type="match status" value="1"/>
</dbReference>
<protein>
    <recommendedName>
        <fullName evidence="15">Proton pump-interactor 1</fullName>
    </recommendedName>
</protein>
<comment type="similarity">
    <text evidence="9">Belongs to the plant Proton pump-interactor protein family.</text>
</comment>
<comment type="subcellular location">
    <subcellularLocation>
        <location evidence="1">Cell membrane</location>
        <topology evidence="1">Single-pass membrane protein</topology>
    </subcellularLocation>
    <subcellularLocation>
        <location evidence="2">Endoplasmic reticulum membrane</location>
        <topology evidence="2">Single-pass membrane protein</topology>
    </subcellularLocation>
</comment>
<evidence type="ECO:0000256" key="12">
    <source>
        <dbReference type="SAM" id="Phobius"/>
    </source>
</evidence>
<feature type="coiled-coil region" evidence="10">
    <location>
        <begin position="786"/>
        <end position="875"/>
    </location>
</feature>
<evidence type="ECO:0000313" key="13">
    <source>
        <dbReference type="EMBL" id="EYU41213.1"/>
    </source>
</evidence>
<feature type="transmembrane region" description="Helical" evidence="12">
    <location>
        <begin position="1214"/>
        <end position="1236"/>
    </location>
</feature>
<keyword evidence="5" id="KW-0256">Endoplasmic reticulum</keyword>
<feature type="compositionally biased region" description="Basic and acidic residues" evidence="11">
    <location>
        <begin position="79"/>
        <end position="128"/>
    </location>
</feature>
<evidence type="ECO:0000256" key="4">
    <source>
        <dbReference type="ARBA" id="ARBA00022692"/>
    </source>
</evidence>
<evidence type="ECO:0000256" key="6">
    <source>
        <dbReference type="ARBA" id="ARBA00022989"/>
    </source>
</evidence>
<dbReference type="EMBL" id="KI630353">
    <property type="protein sequence ID" value="EYU41213.1"/>
    <property type="molecule type" value="Genomic_DNA"/>
</dbReference>
<dbReference type="GO" id="GO:0005886">
    <property type="term" value="C:plasma membrane"/>
    <property type="evidence" value="ECO:0007669"/>
    <property type="project" value="UniProtKB-SubCell"/>
</dbReference>
<sequence length="1248" mass="139014">MAETEVSTEVSNVVGIEEKCLSEMSSCKDLPKPDSNGTSDLENSYVFVSGDDGLSDDTVGDKDAGGEGLSILPESKAVTVEERGEKLDAGNEKLDPENAKLDHESEKPYSEKLDPESEKLDPESEKLDTVSTEVSEPLNERENGNVELRNGDLTVVNVSTSKLESSLEQGDGGEVSLADSVEDNIGETEIVVEAEVEVVKDPDGEIAEAVVDQNVVASDSRDVSVEANDEVKLEREVVKTLEVEVPTSTFLDLDLKTCPIKNEEETLMEISRENVELNIVSSNTNDSGNANDECADQINLSVTEASEASRGSKDVVVNVADCDLQDVSKETNDEIKSEREVVETAAHEIPASTSSDLELEPHPINNKEEKVEEEATTTLSSSVLQSQQCDTLDNNVPGILEPTDEAKTSPINTDGHVETVGDLVLEEKGKEDFSVCHVNVDNGVQYHEEPEIHLDGSEVSAVSSSLADGPKSEEVEEALPVHDSSMRSYSKEASLGSDSTLDTAVLAEKEPTSQLGEPHAETRVSSEKAKAADSPPETFDVKSCSPPENFDVKSCSPPETLDVKSKPGDHVHNVSTISSVETNGSVTLACRTEVSDKFDVEEGAANIVSDKRDVEDMVDQLDGAVGNSNDNLSLQENEESENSSSNNISVASIGGSSIDGEAAIIKTKPKPFNFLVRVPRFDDESLREQIRLAKLHVDEKTKLREAVQVQIQEKRANTQIHGIDYEYAKGEARSARKLVRSKRVEIDSLQAVINKAKNALSIEDIDSQMYNMERMIQHETLPLKEEKQLIREIKQLKQIREQLSSNIGSQDEINQALEQREEVEERLKILRKELDVLKGRVLKSEAVATEAEKKYDDENKKVRELQTQFRAANDVRQEAYAQWQDLRKELSEKTKHFFKYKDSAALANNYAFTRDREALYRLCFNNVENFMELWNTSEEFRTDYVKFNARSYVRRFGTLDGRALGPDEEPPILPSYVNDRVKMVPTPVKVDVLTSQTPTLELKQEPMVENVTSEVKTVKKMTELKNQEVTNKGLAIHIHSNGLDTVSVKEIPDEVQEEPKKSKEEIESIRKVEERRKEEVEAKLKEERRLEALAKANEARERKKRQAEKLQMRAELKTQKEAELKEKEREKRQRKKERKKAASDVNDIDTAPSSETASVISIDTEAKDTTTTTTSSSAVPKKAQKSWLFAKQSKAKSVVPPALRNRNKKRLQQWMWVGVTSLVILLLFWLGNIGVFSSIHYKRRSPVI</sequence>
<evidence type="ECO:0000256" key="5">
    <source>
        <dbReference type="ARBA" id="ARBA00022824"/>
    </source>
</evidence>
<gene>
    <name evidence="13" type="ORF">MIMGU_mgv1a000333mg</name>
</gene>
<dbReference type="AlphaFoldDB" id="A0A022RN37"/>
<dbReference type="eggNOG" id="ENOG502QPUC">
    <property type="taxonomic scope" value="Eukaryota"/>
</dbReference>
<proteinExistence type="inferred from homology"/>
<evidence type="ECO:0000256" key="11">
    <source>
        <dbReference type="SAM" id="MobiDB-lite"/>
    </source>
</evidence>
<accession>A0A022RN37</accession>
<dbReference type="GO" id="GO:0005789">
    <property type="term" value="C:endoplasmic reticulum membrane"/>
    <property type="evidence" value="ECO:0007669"/>
    <property type="project" value="UniProtKB-SubCell"/>
</dbReference>
<evidence type="ECO:0008006" key="15">
    <source>
        <dbReference type="Google" id="ProtNLM"/>
    </source>
</evidence>
<feature type="region of interest" description="Disordered" evidence="11">
    <location>
        <begin position="455"/>
        <end position="570"/>
    </location>
</feature>
<keyword evidence="6 12" id="KW-1133">Transmembrane helix</keyword>
<feature type="compositionally biased region" description="Basic and acidic residues" evidence="11">
    <location>
        <begin position="518"/>
        <end position="531"/>
    </location>
</feature>
<feature type="compositionally biased region" description="Basic and acidic residues" evidence="11">
    <location>
        <begin position="561"/>
        <end position="570"/>
    </location>
</feature>
<dbReference type="Proteomes" id="UP000030748">
    <property type="component" value="Unassembled WGS sequence"/>
</dbReference>
<feature type="compositionally biased region" description="Basic and acidic residues" evidence="11">
    <location>
        <begin position="1096"/>
        <end position="1131"/>
    </location>
</feature>
<dbReference type="InterPro" id="IPR055282">
    <property type="entry name" value="PPI1-4"/>
</dbReference>
<feature type="region of interest" description="Disordered" evidence="11">
    <location>
        <begin position="1096"/>
        <end position="1162"/>
    </location>
</feature>
<keyword evidence="3" id="KW-1003">Cell membrane</keyword>